<dbReference type="PRINTS" id="PR01437">
    <property type="entry name" value="NUOXDRDTASE4"/>
</dbReference>
<feature type="transmembrane region" description="Helical" evidence="7">
    <location>
        <begin position="128"/>
        <end position="148"/>
    </location>
</feature>
<evidence type="ECO:0000313" key="9">
    <source>
        <dbReference type="EMBL" id="MWV69118.1"/>
    </source>
</evidence>
<dbReference type="GO" id="GO:0008137">
    <property type="term" value="F:NADH dehydrogenase (ubiquinone) activity"/>
    <property type="evidence" value="ECO:0007669"/>
    <property type="project" value="InterPro"/>
</dbReference>
<dbReference type="EMBL" id="QBIU01000001">
    <property type="protein sequence ID" value="MWV69118.1"/>
    <property type="molecule type" value="Genomic_DNA"/>
</dbReference>
<dbReference type="STRING" id="1548018.LS64_08620"/>
<dbReference type="EC" id="1.6.5.-" evidence="10"/>
<dbReference type="GO" id="GO:0042773">
    <property type="term" value="P:ATP synthesis coupled electron transport"/>
    <property type="evidence" value="ECO:0007669"/>
    <property type="project" value="InterPro"/>
</dbReference>
<evidence type="ECO:0000256" key="5">
    <source>
        <dbReference type="ARBA" id="ARBA00023136"/>
    </source>
</evidence>
<evidence type="ECO:0000256" key="1">
    <source>
        <dbReference type="ARBA" id="ARBA00004127"/>
    </source>
</evidence>
<dbReference type="GO" id="GO:0012505">
    <property type="term" value="C:endomembrane system"/>
    <property type="evidence" value="ECO:0007669"/>
    <property type="project" value="UniProtKB-SubCell"/>
</dbReference>
<dbReference type="GO" id="GO:0048039">
    <property type="term" value="F:ubiquinone binding"/>
    <property type="evidence" value="ECO:0007669"/>
    <property type="project" value="TreeGrafter"/>
</dbReference>
<keyword evidence="3 6" id="KW-0812">Transmembrane</keyword>
<gene>
    <name evidence="9" type="ORF">DCO61_03570</name>
    <name evidence="10" type="ORF">LS64_006565</name>
</gene>
<dbReference type="InterPro" id="IPR003918">
    <property type="entry name" value="NADH_UbQ_OxRdtase"/>
</dbReference>
<dbReference type="AlphaFoldDB" id="A0A347VSC7"/>
<dbReference type="PANTHER" id="PTHR43507:SF1">
    <property type="entry name" value="NADH-UBIQUINONE OXIDOREDUCTASE CHAIN 4"/>
    <property type="match status" value="1"/>
</dbReference>
<dbReference type="Pfam" id="PF00361">
    <property type="entry name" value="Proton_antipo_M"/>
    <property type="match status" value="1"/>
</dbReference>
<proteinExistence type="inferred from homology"/>
<dbReference type="NCBIfam" id="TIGR01972">
    <property type="entry name" value="NDH_I_M"/>
    <property type="match status" value="1"/>
</dbReference>
<evidence type="ECO:0000313" key="10">
    <source>
        <dbReference type="EMBL" id="TLD94163.1"/>
    </source>
</evidence>
<evidence type="ECO:0000256" key="4">
    <source>
        <dbReference type="ARBA" id="ARBA00022989"/>
    </source>
</evidence>
<comment type="similarity">
    <text evidence="2">Belongs to the complex I subunit 4 family.</text>
</comment>
<evidence type="ECO:0000256" key="2">
    <source>
        <dbReference type="ARBA" id="ARBA00009025"/>
    </source>
</evidence>
<dbReference type="OrthoDB" id="9805769at2"/>
<dbReference type="RefSeq" id="WP_118949132.1">
    <property type="nucleotide sequence ID" value="NZ_JRMP02000009.1"/>
</dbReference>
<feature type="transmembrane region" description="Helical" evidence="7">
    <location>
        <begin position="209"/>
        <end position="232"/>
    </location>
</feature>
<dbReference type="PANTHER" id="PTHR43507">
    <property type="entry name" value="NADH-UBIQUINONE OXIDOREDUCTASE CHAIN 4"/>
    <property type="match status" value="1"/>
</dbReference>
<dbReference type="Proteomes" id="UP000477070">
    <property type="component" value="Unassembled WGS sequence"/>
</dbReference>
<keyword evidence="10" id="KW-0560">Oxidoreductase</keyword>
<feature type="domain" description="NADH:quinone oxidoreductase/Mrp antiporter transmembrane" evidence="8">
    <location>
        <begin position="124"/>
        <end position="417"/>
    </location>
</feature>
<feature type="transmembrane region" description="Helical" evidence="7">
    <location>
        <begin position="273"/>
        <end position="295"/>
    </location>
</feature>
<evidence type="ECO:0000256" key="6">
    <source>
        <dbReference type="RuleBase" id="RU000320"/>
    </source>
</evidence>
<dbReference type="InterPro" id="IPR010227">
    <property type="entry name" value="NADH_Q_OxRdtase_chainM/4"/>
</dbReference>
<sequence length="782" mass="88105">MEYILTLIIATPLVATLFIFLFDDGGAKRFGRIISLIELLMVLFLWCNYDSNVVDVQFYHKFFIMESLGINYSVYVDGISLFLVILTAFIIFIACVFLKRSDDAKPFVACLLSLEGILMGLFLSSNAILFYVFWELALIPVLYMVGVWGSGNRIYIGLKFFVYTFASSLLMLMAILYMGYLCYTQIGIFSFDFFIWRSSEVIIPFETQLWLFLGFFISIMVKIPIVPLHTWLPHIYTEAPTLGSVMLSALLSKMGTFALLRFVLPIFPDACVYYMPVVSVLAVIMVVYAGIIAFKQKDIKRVIAYSSISHMGIVLLGIFSFNADGISGAIFMMVAHGITSAGLFILAGMLYYRTNTRHIADFGSVAHVMPHYAFFFALVMLSNVGLPLTIGFVGEFLSLYGFFATSPVLTALAGTTLIISASYMLYLFKNIFYNKESYINSKDSKILSSLKDLNFREYLSITPIAAAIVAFGIYPNAILNYTQVSAQQLVSSMLALSVESSSKTHLLKVNGGLIAPLNVEQFIGRDSIEFNGEEIPLNDAEKELLKQELMKELKALESKDSNNLQNLDSNILDSNDDYDIFQFKEWDFYDDFYDTQSKLDFMESKNVIASVAKQSITEEFKNKDSIKLANIESRFYHNTEYTNLDSINSRSEKSQNAMKTQNLNLENNQTKTNTRSVVGGFGGKDSMAWGGKGETSLQIQATLVPPCERVECKDSKIKENNIESSDFVNSRSETKNVDNKVDSKNFMKLVNIESRFYKNKDSIFLSPTNHPIFIEKGAKYAI</sequence>
<feature type="transmembrane region" description="Helical" evidence="7">
    <location>
        <begin position="458"/>
        <end position="479"/>
    </location>
</feature>
<evidence type="ECO:0000256" key="7">
    <source>
        <dbReference type="SAM" id="Phobius"/>
    </source>
</evidence>
<feature type="transmembrane region" description="Helical" evidence="7">
    <location>
        <begin position="104"/>
        <end position="122"/>
    </location>
</feature>
<comment type="subcellular location">
    <subcellularLocation>
        <location evidence="1">Endomembrane system</location>
        <topology evidence="1">Multi-pass membrane protein</topology>
    </subcellularLocation>
    <subcellularLocation>
        <location evidence="6">Membrane</location>
        <topology evidence="6">Multi-pass membrane protein</topology>
    </subcellularLocation>
</comment>
<dbReference type="GO" id="GO:0016020">
    <property type="term" value="C:membrane"/>
    <property type="evidence" value="ECO:0007669"/>
    <property type="project" value="UniProtKB-SubCell"/>
</dbReference>
<dbReference type="Proteomes" id="UP000029714">
    <property type="component" value="Unassembled WGS sequence"/>
</dbReference>
<evidence type="ECO:0000259" key="8">
    <source>
        <dbReference type="Pfam" id="PF00361"/>
    </source>
</evidence>
<organism evidence="10 11">
    <name type="scientific">Helicobacter saguini</name>
    <dbReference type="NCBI Taxonomy" id="1548018"/>
    <lineage>
        <taxon>Bacteria</taxon>
        <taxon>Pseudomonadati</taxon>
        <taxon>Campylobacterota</taxon>
        <taxon>Epsilonproteobacteria</taxon>
        <taxon>Campylobacterales</taxon>
        <taxon>Helicobacteraceae</taxon>
        <taxon>Helicobacter</taxon>
    </lineage>
</organism>
<reference evidence="10" key="3">
    <citation type="submission" date="2018-04" db="EMBL/GenBank/DDBJ databases">
        <authorList>
            <person name="Sheh A."/>
            <person name="Shen Z."/>
            <person name="Mannion A.J."/>
            <person name="Fox J.G."/>
        </authorList>
    </citation>
    <scope>NUCLEOTIDE SEQUENCE</scope>
    <source>
        <strain evidence="10">MIT 97-6194</strain>
    </source>
</reference>
<feature type="transmembrane region" description="Helical" evidence="7">
    <location>
        <begin position="69"/>
        <end position="97"/>
    </location>
</feature>
<feature type="transmembrane region" description="Helical" evidence="7">
    <location>
        <begin position="399"/>
        <end position="428"/>
    </location>
</feature>
<dbReference type="EMBL" id="JRMP02000009">
    <property type="protein sequence ID" value="TLD94163.1"/>
    <property type="molecule type" value="Genomic_DNA"/>
</dbReference>
<dbReference type="GO" id="GO:0003954">
    <property type="term" value="F:NADH dehydrogenase activity"/>
    <property type="evidence" value="ECO:0007669"/>
    <property type="project" value="TreeGrafter"/>
</dbReference>
<feature type="transmembrane region" description="Helical" evidence="7">
    <location>
        <begin position="302"/>
        <end position="323"/>
    </location>
</feature>
<feature type="transmembrane region" description="Helical" evidence="7">
    <location>
        <begin position="6"/>
        <end position="23"/>
    </location>
</feature>
<reference evidence="9 12" key="4">
    <citation type="submission" date="2019-12" db="EMBL/GenBank/DDBJ databases">
        <title>Multi-Generational Helicobacter saguini Isolates.</title>
        <authorList>
            <person name="Mannion A."/>
            <person name="Shen Z."/>
            <person name="Fox J.G."/>
        </authorList>
    </citation>
    <scope>NUCLEOTIDE SEQUENCE [LARGE SCALE GENOMIC DNA]</scope>
    <source>
        <strain evidence="9">16-048</strain>
        <strain evidence="12">16-048 (F4)</strain>
    </source>
</reference>
<name>A0A347VSC7_9HELI</name>
<protein>
    <submittedName>
        <fullName evidence="10">NADH-quinone oxidoreductase subunit M</fullName>
        <ecNumber evidence="10">1.6.5.-</ecNumber>
    </submittedName>
</protein>
<feature type="transmembrane region" description="Helical" evidence="7">
    <location>
        <begin position="160"/>
        <end position="189"/>
    </location>
</feature>
<reference evidence="10 11" key="1">
    <citation type="journal article" date="2014" name="Genome Announc.">
        <title>Draft genome sequences of eight enterohepatic helicobacter species isolated from both laboratory and wild rodents.</title>
        <authorList>
            <person name="Sheh A."/>
            <person name="Shen Z."/>
            <person name="Fox J.G."/>
        </authorList>
    </citation>
    <scope>NUCLEOTIDE SEQUENCE [LARGE SCALE GENOMIC DNA]</scope>
    <source>
        <strain evidence="10 11">MIT 97-6194</strain>
    </source>
</reference>
<keyword evidence="4 7" id="KW-1133">Transmembrane helix</keyword>
<feature type="transmembrane region" description="Helical" evidence="7">
    <location>
        <begin position="329"/>
        <end position="352"/>
    </location>
</feature>
<feature type="transmembrane region" description="Helical" evidence="7">
    <location>
        <begin position="372"/>
        <end position="393"/>
    </location>
</feature>
<keyword evidence="11" id="KW-1185">Reference proteome</keyword>
<evidence type="ECO:0000313" key="11">
    <source>
        <dbReference type="Proteomes" id="UP000029714"/>
    </source>
</evidence>
<reference evidence="10 11" key="2">
    <citation type="journal article" date="2016" name="Infect. Immun.">
        <title>Helicobacter saguini, a Novel Helicobacter Isolated from Cotton-Top Tamarins with Ulcerative Colitis, Has Proinflammatory Properties and Induces Typhlocolitis and Dysplasia in Gnotobiotic IL-10-/- Mice.</title>
        <authorList>
            <person name="Shen Z."/>
            <person name="Mannion A."/>
            <person name="Whary M.T."/>
            <person name="Muthupalani S."/>
            <person name="Sheh A."/>
            <person name="Feng Y."/>
            <person name="Gong G."/>
            <person name="Vandamme P."/>
            <person name="Holcombe H.R."/>
            <person name="Paster B.J."/>
            <person name="Fox J.G."/>
        </authorList>
    </citation>
    <scope>NUCLEOTIDE SEQUENCE [LARGE SCALE GENOMIC DNA]</scope>
    <source>
        <strain evidence="10 11">MIT 97-6194</strain>
    </source>
</reference>
<evidence type="ECO:0000313" key="12">
    <source>
        <dbReference type="Proteomes" id="UP000477070"/>
    </source>
</evidence>
<evidence type="ECO:0000256" key="3">
    <source>
        <dbReference type="ARBA" id="ARBA00022692"/>
    </source>
</evidence>
<dbReference type="GO" id="GO:0015990">
    <property type="term" value="P:electron transport coupled proton transport"/>
    <property type="evidence" value="ECO:0007669"/>
    <property type="project" value="TreeGrafter"/>
</dbReference>
<dbReference type="InterPro" id="IPR001750">
    <property type="entry name" value="ND/Mrp_TM"/>
</dbReference>
<feature type="transmembrane region" description="Helical" evidence="7">
    <location>
        <begin position="30"/>
        <end position="49"/>
    </location>
</feature>
<accession>A0A347VSC7</accession>
<keyword evidence="5 7" id="KW-0472">Membrane</keyword>
<comment type="caution">
    <text evidence="10">The sequence shown here is derived from an EMBL/GenBank/DDBJ whole genome shotgun (WGS) entry which is preliminary data.</text>
</comment>
<feature type="transmembrane region" description="Helical" evidence="7">
    <location>
        <begin position="244"/>
        <end position="267"/>
    </location>
</feature>